<proteinExistence type="predicted"/>
<dbReference type="Pfam" id="PF25324">
    <property type="entry name" value="DUF7881"/>
    <property type="match status" value="1"/>
</dbReference>
<protein>
    <recommendedName>
        <fullName evidence="5">HNH nuclease domain-containing protein</fullName>
    </recommendedName>
</protein>
<keyword evidence="4" id="KW-1185">Reference proteome</keyword>
<gene>
    <name evidence="3" type="ORF">SBRCBS47491_009571</name>
</gene>
<comment type="caution">
    <text evidence="3">The sequence shown here is derived from an EMBL/GenBank/DDBJ whole genome shotgun (WGS) entry which is preliminary data.</text>
</comment>
<accession>A0ABP0CVR7</accession>
<evidence type="ECO:0008006" key="5">
    <source>
        <dbReference type="Google" id="ProtNLM"/>
    </source>
</evidence>
<dbReference type="Pfam" id="PF13391">
    <property type="entry name" value="HNH_2"/>
    <property type="match status" value="1"/>
</dbReference>
<reference evidence="3 4" key="1">
    <citation type="submission" date="2024-01" db="EMBL/GenBank/DDBJ databases">
        <authorList>
            <person name="Allen C."/>
            <person name="Tagirdzhanova G."/>
        </authorList>
    </citation>
    <scope>NUCLEOTIDE SEQUENCE [LARGE SCALE GENOMIC DNA]</scope>
</reference>
<evidence type="ECO:0000313" key="4">
    <source>
        <dbReference type="Proteomes" id="UP001642406"/>
    </source>
</evidence>
<evidence type="ECO:0000259" key="2">
    <source>
        <dbReference type="Pfam" id="PF25324"/>
    </source>
</evidence>
<dbReference type="InterPro" id="IPR003615">
    <property type="entry name" value="HNH_nuc"/>
</dbReference>
<evidence type="ECO:0000259" key="1">
    <source>
        <dbReference type="Pfam" id="PF13391"/>
    </source>
</evidence>
<feature type="domain" description="DUF7881" evidence="2">
    <location>
        <begin position="9"/>
        <end position="81"/>
    </location>
</feature>
<name>A0ABP0CVR7_9PEZI</name>
<dbReference type="Proteomes" id="UP001642406">
    <property type="component" value="Unassembled WGS sequence"/>
</dbReference>
<dbReference type="EMBL" id="CAWUHC010000155">
    <property type="protein sequence ID" value="CAK7236242.1"/>
    <property type="molecule type" value="Genomic_DNA"/>
</dbReference>
<dbReference type="InterPro" id="IPR057203">
    <property type="entry name" value="DUF7881"/>
</dbReference>
<organism evidence="3 4">
    <name type="scientific">Sporothrix bragantina</name>
    <dbReference type="NCBI Taxonomy" id="671064"/>
    <lineage>
        <taxon>Eukaryota</taxon>
        <taxon>Fungi</taxon>
        <taxon>Dikarya</taxon>
        <taxon>Ascomycota</taxon>
        <taxon>Pezizomycotina</taxon>
        <taxon>Sordariomycetes</taxon>
        <taxon>Sordariomycetidae</taxon>
        <taxon>Ophiostomatales</taxon>
        <taxon>Ophiostomataceae</taxon>
        <taxon>Sporothrix</taxon>
    </lineage>
</organism>
<evidence type="ECO:0000313" key="3">
    <source>
        <dbReference type="EMBL" id="CAK7236242.1"/>
    </source>
</evidence>
<feature type="domain" description="HNH nuclease" evidence="1">
    <location>
        <begin position="116"/>
        <end position="195"/>
    </location>
</feature>
<sequence>MALDINTLRDVFFADLRSPEIELGGLILTSGMTNSIFYTIVAIAIDQDTTNFGVQDSDGEAVANDDGPLRPGHYLIVSDQPATPSTKAFFTRALSNSTGTLLESFKNQVRDRDRRCVITKVEASLGPLYNHWRSFESAHIVPIAYSSEWRRRGFPNLVTIPPPPPHESDSINSVQNGLLMQSSVHQLFDSYDFSILPEADYKIISFKPDFLGIAGQHLDRQLLDDARRPPDALLSWHFEQAVYANVREGGEPNLDFDFPPGSDMMGEILGGPKGAERMQFELFTRLGGSHILED</sequence>